<feature type="binding site" evidence="2">
    <location>
        <position position="232"/>
    </location>
    <ligand>
        <name>Mg(2+)</name>
        <dbReference type="ChEBI" id="CHEBI:18420"/>
        <label>3</label>
    </ligand>
</feature>
<feature type="binding site" evidence="2">
    <location>
        <position position="235"/>
    </location>
    <ligand>
        <name>Mg(2+)</name>
        <dbReference type="ChEBI" id="CHEBI:18420"/>
        <label>5</label>
    </ligand>
</feature>
<evidence type="ECO:0000259" key="3">
    <source>
        <dbReference type="Pfam" id="PF00586"/>
    </source>
</evidence>
<dbReference type="InterPro" id="IPR036921">
    <property type="entry name" value="PurM-like_N_sf"/>
</dbReference>
<dbReference type="NCBIfam" id="TIGR01379">
    <property type="entry name" value="thiL"/>
    <property type="match status" value="1"/>
</dbReference>
<dbReference type="CDD" id="cd02194">
    <property type="entry name" value="ThiL"/>
    <property type="match status" value="1"/>
</dbReference>
<evidence type="ECO:0000259" key="4">
    <source>
        <dbReference type="Pfam" id="PF02769"/>
    </source>
</evidence>
<comment type="catalytic activity">
    <reaction evidence="2">
        <text>thiamine phosphate + ATP = thiamine diphosphate + ADP</text>
        <dbReference type="Rhea" id="RHEA:15913"/>
        <dbReference type="ChEBI" id="CHEBI:30616"/>
        <dbReference type="ChEBI" id="CHEBI:37575"/>
        <dbReference type="ChEBI" id="CHEBI:58937"/>
        <dbReference type="ChEBI" id="CHEBI:456216"/>
        <dbReference type="EC" id="2.7.4.16"/>
    </reaction>
</comment>
<feature type="domain" description="PurM-like C-terminal" evidence="4">
    <location>
        <begin position="166"/>
        <end position="321"/>
    </location>
</feature>
<comment type="similarity">
    <text evidence="2">Belongs to the thiamine-monophosphate kinase family.</text>
</comment>
<reference evidence="6" key="1">
    <citation type="journal article" date="2019" name="Int. J. Syst. Evol. Microbiol.">
        <title>The Global Catalogue of Microorganisms (GCM) 10K type strain sequencing project: providing services to taxonomists for standard genome sequencing and annotation.</title>
        <authorList>
            <consortium name="The Broad Institute Genomics Platform"/>
            <consortium name="The Broad Institute Genome Sequencing Center for Infectious Disease"/>
            <person name="Wu L."/>
            <person name="Ma J."/>
        </authorList>
    </citation>
    <scope>NUCLEOTIDE SEQUENCE [LARGE SCALE GENOMIC DNA]</scope>
    <source>
        <strain evidence="6">CCUG 43117</strain>
    </source>
</reference>
<sequence>MAGCISLLRKRRSSVLERPGEFELIARHFAPIAGPGGLGLIDDAGLLRPARGYEIVVTADALVAGVHFFPDDPPGSIARKALAVNLSDLAAKGAKPDGFVLALALPKGWTEGWLAAFAAGLKQAADEGACPLIGGDTVSTPGPLTLTITAFGSVPAGRMVLRSGAKRGDVLAVSGTIGDGALGLKAHGPGAPAWVERLSSSDRGFLADRYLHPQPRLGLAAALQAHASAAMDVSDGLVGDLVKLLKASGAGAEVDLDTVPLSEAARAAIMADPALAELAWTGGDDYEILCAVPQGEFPAMAEAAAAAGIALTTIGVVTGAAGSIEYRERGRARSFAAGSFAHF</sequence>
<feature type="binding site" evidence="2">
    <location>
        <position position="43"/>
    </location>
    <ligand>
        <name>Mg(2+)</name>
        <dbReference type="ChEBI" id="CHEBI:18420"/>
        <label>4</label>
    </ligand>
</feature>
<keyword evidence="2" id="KW-0479">Metal-binding</keyword>
<keyword evidence="2" id="KW-0547">Nucleotide-binding</keyword>
<keyword evidence="6" id="KW-1185">Reference proteome</keyword>
<dbReference type="InterPro" id="IPR006283">
    <property type="entry name" value="ThiL-like"/>
</dbReference>
<dbReference type="PANTHER" id="PTHR30270:SF0">
    <property type="entry name" value="THIAMINE-MONOPHOSPHATE KINASE"/>
    <property type="match status" value="1"/>
</dbReference>
<dbReference type="EC" id="2.7.4.16" evidence="2"/>
<dbReference type="InterPro" id="IPR036676">
    <property type="entry name" value="PurM-like_C_sf"/>
</dbReference>
<comment type="miscellaneous">
    <text evidence="2">Reaction mechanism of ThiL seems to utilize a direct, inline transfer of the gamma-phosphate of ATP to TMP rather than a phosphorylated enzyme intermediate.</text>
</comment>
<dbReference type="RefSeq" id="WP_245289504.1">
    <property type="nucleotide sequence ID" value="NZ_JBHSLU010000063.1"/>
</dbReference>
<protein>
    <recommendedName>
        <fullName evidence="2">Thiamine-monophosphate kinase</fullName>
        <shortName evidence="2">TMP kinase</shortName>
        <shortName evidence="2">Thiamine-phosphate kinase</shortName>
        <ecNumber evidence="2">2.7.4.16</ecNumber>
    </recommendedName>
</protein>
<feature type="binding site" evidence="2">
    <location>
        <position position="58"/>
    </location>
    <ligand>
        <name>Mg(2+)</name>
        <dbReference type="ChEBI" id="CHEBI:18420"/>
        <label>4</label>
    </ligand>
</feature>
<feature type="domain" description="PurM-like N-terminal" evidence="3">
    <location>
        <begin position="42"/>
        <end position="154"/>
    </location>
</feature>
<feature type="binding site" evidence="2">
    <location>
        <position position="162"/>
    </location>
    <ligand>
        <name>ATP</name>
        <dbReference type="ChEBI" id="CHEBI:30616"/>
    </ligand>
</feature>
<comment type="function">
    <text evidence="2">Catalyzes the ATP-dependent phosphorylation of thiamine-monophosphate (TMP) to form thiamine-pyrophosphate (TPP), the active form of vitamin B1.</text>
</comment>
<dbReference type="InterPro" id="IPR016188">
    <property type="entry name" value="PurM-like_N"/>
</dbReference>
<keyword evidence="2" id="KW-0460">Magnesium</keyword>
<dbReference type="SUPFAM" id="SSF55326">
    <property type="entry name" value="PurM N-terminal domain-like"/>
    <property type="match status" value="1"/>
</dbReference>
<feature type="binding site" evidence="2">
    <location>
        <position position="67"/>
    </location>
    <ligand>
        <name>substrate</name>
    </ligand>
</feature>
<evidence type="ECO:0000313" key="5">
    <source>
        <dbReference type="EMBL" id="MFC5507471.1"/>
    </source>
</evidence>
<feature type="binding site" evidence="2">
    <location>
        <position position="284"/>
    </location>
    <ligand>
        <name>substrate</name>
    </ligand>
</feature>
<comment type="pathway">
    <text evidence="2">Cofactor biosynthesis; thiamine diphosphate biosynthesis; thiamine diphosphate from thiamine phosphate: step 1/1.</text>
</comment>
<dbReference type="EMBL" id="JBHSLU010000063">
    <property type="protein sequence ID" value="MFC5507471.1"/>
    <property type="molecule type" value="Genomic_DNA"/>
</dbReference>
<feature type="binding site" evidence="2">
    <location>
        <position position="60"/>
    </location>
    <ligand>
        <name>Mg(2+)</name>
        <dbReference type="ChEBI" id="CHEBI:18420"/>
        <label>2</label>
    </ligand>
</feature>
<feature type="binding site" evidence="2">
    <location>
        <begin position="135"/>
        <end position="136"/>
    </location>
    <ligand>
        <name>ATP</name>
        <dbReference type="ChEBI" id="CHEBI:30616"/>
    </ligand>
</feature>
<gene>
    <name evidence="2 5" type="primary">thiL</name>
    <name evidence="5" type="ORF">ACFPN9_19705</name>
</gene>
<comment type="caution">
    <text evidence="5">The sequence shown here is derived from an EMBL/GenBank/DDBJ whole genome shotgun (WGS) entry which is preliminary data.</text>
</comment>
<dbReference type="PIRSF" id="PIRSF005303">
    <property type="entry name" value="Thiam_monoph_kin"/>
    <property type="match status" value="1"/>
</dbReference>
<dbReference type="Pfam" id="PF00586">
    <property type="entry name" value="AIRS"/>
    <property type="match status" value="1"/>
</dbReference>
<accession>A0ABW0P441</accession>
<evidence type="ECO:0000256" key="2">
    <source>
        <dbReference type="HAMAP-Rule" id="MF_02128"/>
    </source>
</evidence>
<keyword evidence="2" id="KW-0067">ATP-binding</keyword>
<evidence type="ECO:0000313" key="6">
    <source>
        <dbReference type="Proteomes" id="UP001596060"/>
    </source>
</evidence>
<dbReference type="Gene3D" id="3.30.1330.10">
    <property type="entry name" value="PurM-like, N-terminal domain"/>
    <property type="match status" value="1"/>
</dbReference>
<keyword evidence="2 5" id="KW-0418">Kinase</keyword>
<evidence type="ECO:0000256" key="1">
    <source>
        <dbReference type="ARBA" id="ARBA00022977"/>
    </source>
</evidence>
<feature type="binding site" evidence="2">
    <location>
        <position position="340"/>
    </location>
    <ligand>
        <name>substrate</name>
    </ligand>
</feature>
<comment type="caution">
    <text evidence="2">Lacks conserved residue(s) required for the propagation of feature annotation.</text>
</comment>
<dbReference type="Pfam" id="PF02769">
    <property type="entry name" value="AIRS_C"/>
    <property type="match status" value="1"/>
</dbReference>
<dbReference type="Proteomes" id="UP001596060">
    <property type="component" value="Unassembled WGS sequence"/>
</dbReference>
<dbReference type="InterPro" id="IPR010918">
    <property type="entry name" value="PurM-like_C_dom"/>
</dbReference>
<proteinExistence type="inferred from homology"/>
<feature type="binding site" evidence="2">
    <location>
        <position position="60"/>
    </location>
    <ligand>
        <name>Mg(2+)</name>
        <dbReference type="ChEBI" id="CHEBI:18420"/>
        <label>1</label>
    </ligand>
</feature>
<dbReference type="PANTHER" id="PTHR30270">
    <property type="entry name" value="THIAMINE-MONOPHOSPHATE KINASE"/>
    <property type="match status" value="1"/>
</dbReference>
<dbReference type="GO" id="GO:0009030">
    <property type="term" value="F:thiamine-phosphate kinase activity"/>
    <property type="evidence" value="ECO:0007669"/>
    <property type="project" value="UniProtKB-EC"/>
</dbReference>
<keyword evidence="1 2" id="KW-0784">Thiamine biosynthesis</keyword>
<name>A0ABW0P441_9HYPH</name>
<dbReference type="Gene3D" id="3.90.650.10">
    <property type="entry name" value="PurM-like C-terminal domain"/>
    <property type="match status" value="1"/>
</dbReference>
<feature type="binding site" evidence="2">
    <location>
        <position position="88"/>
    </location>
    <ligand>
        <name>Mg(2+)</name>
        <dbReference type="ChEBI" id="CHEBI:18420"/>
        <label>4</label>
    </ligand>
</feature>
<feature type="binding site" evidence="2">
    <location>
        <position position="43"/>
    </location>
    <ligand>
        <name>Mg(2+)</name>
        <dbReference type="ChEBI" id="CHEBI:18420"/>
        <label>3</label>
    </ligand>
</feature>
<dbReference type="HAMAP" id="MF_02128">
    <property type="entry name" value="TMP_kinase"/>
    <property type="match status" value="1"/>
</dbReference>
<feature type="binding site" evidence="2">
    <location>
        <position position="234"/>
    </location>
    <ligand>
        <name>ATP</name>
        <dbReference type="ChEBI" id="CHEBI:30616"/>
    </ligand>
</feature>
<feature type="binding site" evidence="2">
    <location>
        <position position="136"/>
    </location>
    <ligand>
        <name>Mg(2+)</name>
        <dbReference type="ChEBI" id="CHEBI:18420"/>
        <label>1</label>
    </ligand>
</feature>
<feature type="binding site" evidence="2">
    <location>
        <position position="88"/>
    </location>
    <ligand>
        <name>Mg(2+)</name>
        <dbReference type="ChEBI" id="CHEBI:18420"/>
        <label>2</label>
    </ligand>
</feature>
<organism evidence="5 6">
    <name type="scientific">Bosea massiliensis</name>
    <dbReference type="NCBI Taxonomy" id="151419"/>
    <lineage>
        <taxon>Bacteria</taxon>
        <taxon>Pseudomonadati</taxon>
        <taxon>Pseudomonadota</taxon>
        <taxon>Alphaproteobacteria</taxon>
        <taxon>Hyphomicrobiales</taxon>
        <taxon>Boseaceae</taxon>
        <taxon>Bosea</taxon>
    </lineage>
</organism>
<dbReference type="SUPFAM" id="SSF56042">
    <property type="entry name" value="PurM C-terminal domain-like"/>
    <property type="match status" value="1"/>
</dbReference>
<feature type="binding site" evidence="2">
    <location>
        <position position="88"/>
    </location>
    <ligand>
        <name>Mg(2+)</name>
        <dbReference type="ChEBI" id="CHEBI:18420"/>
        <label>3</label>
    </ligand>
</feature>
<keyword evidence="2 5" id="KW-0808">Transferase</keyword>